<keyword evidence="4" id="KW-1185">Reference proteome</keyword>
<gene>
    <name evidence="3" type="ORF">FJT64_005551</name>
</gene>
<dbReference type="Proteomes" id="UP000440578">
    <property type="component" value="Unassembled WGS sequence"/>
</dbReference>
<dbReference type="EMBL" id="VIIS01001515">
    <property type="protein sequence ID" value="KAF0297068.1"/>
    <property type="molecule type" value="Genomic_DNA"/>
</dbReference>
<dbReference type="PROSITE" id="PS00028">
    <property type="entry name" value="ZINC_FINGER_C2H2_1"/>
    <property type="match status" value="1"/>
</dbReference>
<reference evidence="3 4" key="1">
    <citation type="submission" date="2019-07" db="EMBL/GenBank/DDBJ databases">
        <title>Draft genome assembly of a fouling barnacle, Amphibalanus amphitrite (Darwin, 1854): The first reference genome for Thecostraca.</title>
        <authorList>
            <person name="Kim W."/>
        </authorList>
    </citation>
    <scope>NUCLEOTIDE SEQUENCE [LARGE SCALE GENOMIC DNA]</scope>
    <source>
        <strain evidence="3">SNU_AA5</strain>
        <tissue evidence="3">Soma without cirri and trophi</tissue>
    </source>
</reference>
<feature type="compositionally biased region" description="Low complexity" evidence="1">
    <location>
        <begin position="221"/>
        <end position="230"/>
    </location>
</feature>
<evidence type="ECO:0000313" key="3">
    <source>
        <dbReference type="EMBL" id="KAF0297068.1"/>
    </source>
</evidence>
<sequence length="362" mass="39311">MRSCPPEDDEDWGLCSDLDDSEEEVGLRQAGGPLRCWQRAGFKRLTIDERRPPAVLPARYSVSACCAVCGRRPGAGHPLAPLFDDTSFVSMADVVKDVVGLEFSVSTNPHENVMCGDCRGHLLALHTMRGWLAALQRQFVRMVVCTNSGRRSAKILVPKAYRGVDFFSREAPFLELLESSGRTSASDLHQPPSSLHRAALTQPPEPPQSAPAAPSTPPRPAATGADATDPAGLLDPFEEYSISDLLVLRSPLAARPPAAPEGPPPAKLKKIAPKIDRRDLPPQPPPIVLNSTSLESLRKHFSTTHVRAAAVACGRCEQLFSNLEAVQHHIRRKHPLTGPRPLVTPLPGDRPCLYYDPAADLL</sequence>
<feature type="compositionally biased region" description="Pro residues" evidence="1">
    <location>
        <begin position="203"/>
        <end position="220"/>
    </location>
</feature>
<evidence type="ECO:0000256" key="1">
    <source>
        <dbReference type="SAM" id="MobiDB-lite"/>
    </source>
</evidence>
<accession>A0A6A4W4W2</accession>
<evidence type="ECO:0000259" key="2">
    <source>
        <dbReference type="PROSITE" id="PS00028"/>
    </source>
</evidence>
<dbReference type="InterPro" id="IPR013087">
    <property type="entry name" value="Znf_C2H2_type"/>
</dbReference>
<proteinExistence type="predicted"/>
<dbReference type="AlphaFoldDB" id="A0A6A4W4W2"/>
<comment type="caution">
    <text evidence="3">The sequence shown here is derived from an EMBL/GenBank/DDBJ whole genome shotgun (WGS) entry which is preliminary data.</text>
</comment>
<organism evidence="3 4">
    <name type="scientific">Amphibalanus amphitrite</name>
    <name type="common">Striped barnacle</name>
    <name type="synonym">Balanus amphitrite</name>
    <dbReference type="NCBI Taxonomy" id="1232801"/>
    <lineage>
        <taxon>Eukaryota</taxon>
        <taxon>Metazoa</taxon>
        <taxon>Ecdysozoa</taxon>
        <taxon>Arthropoda</taxon>
        <taxon>Crustacea</taxon>
        <taxon>Multicrustacea</taxon>
        <taxon>Cirripedia</taxon>
        <taxon>Thoracica</taxon>
        <taxon>Thoracicalcarea</taxon>
        <taxon>Balanomorpha</taxon>
        <taxon>Balanoidea</taxon>
        <taxon>Balanidae</taxon>
        <taxon>Amphibalaninae</taxon>
        <taxon>Amphibalanus</taxon>
    </lineage>
</organism>
<name>A0A6A4W4W2_AMPAM</name>
<feature type="compositionally biased region" description="Polar residues" evidence="1">
    <location>
        <begin position="182"/>
        <end position="193"/>
    </location>
</feature>
<dbReference type="OrthoDB" id="9411774at2759"/>
<feature type="domain" description="C2H2-type" evidence="2">
    <location>
        <begin position="313"/>
        <end position="334"/>
    </location>
</feature>
<feature type="region of interest" description="Disordered" evidence="1">
    <location>
        <begin position="182"/>
        <end position="230"/>
    </location>
</feature>
<evidence type="ECO:0000313" key="4">
    <source>
        <dbReference type="Proteomes" id="UP000440578"/>
    </source>
</evidence>
<protein>
    <recommendedName>
        <fullName evidence="2">C2H2-type domain-containing protein</fullName>
    </recommendedName>
</protein>